<comment type="similarity">
    <text evidence="14">Belongs to the ribF family.</text>
</comment>
<dbReference type="InterPro" id="IPR002606">
    <property type="entry name" value="Riboflavin_kinase_bac"/>
</dbReference>
<dbReference type="Gene3D" id="3.40.50.620">
    <property type="entry name" value="HUPs"/>
    <property type="match status" value="1"/>
</dbReference>
<evidence type="ECO:0000313" key="16">
    <source>
        <dbReference type="EMBL" id="HJA94031.1"/>
    </source>
</evidence>
<dbReference type="EC" id="2.7.7.2" evidence="14"/>
<dbReference type="Gene3D" id="2.40.30.30">
    <property type="entry name" value="Riboflavin kinase-like"/>
    <property type="match status" value="1"/>
</dbReference>
<comment type="pathway">
    <text evidence="1 14">Cofactor biosynthesis; FAD biosynthesis; FAD from FMN: step 1/1.</text>
</comment>
<proteinExistence type="inferred from homology"/>
<dbReference type="EC" id="2.7.1.26" evidence="14"/>
<evidence type="ECO:0000256" key="14">
    <source>
        <dbReference type="PIRNR" id="PIRNR004491"/>
    </source>
</evidence>
<protein>
    <recommendedName>
        <fullName evidence="14">Riboflavin biosynthesis protein</fullName>
    </recommendedName>
    <domain>
        <recommendedName>
            <fullName evidence="14">Riboflavin kinase</fullName>
            <ecNumber evidence="14">2.7.1.26</ecNumber>
        </recommendedName>
        <alternativeName>
            <fullName evidence="14">Flavokinase</fullName>
        </alternativeName>
    </domain>
    <domain>
        <recommendedName>
            <fullName evidence="14">FMN adenylyltransferase</fullName>
            <ecNumber evidence="14">2.7.7.2</ecNumber>
        </recommendedName>
        <alternativeName>
            <fullName evidence="14">FAD pyrophosphorylase</fullName>
        </alternativeName>
        <alternativeName>
            <fullName evidence="14">FAD synthase</fullName>
        </alternativeName>
    </domain>
</protein>
<keyword evidence="4 14" id="KW-0288">FMN</keyword>
<dbReference type="InterPro" id="IPR015864">
    <property type="entry name" value="FAD_synthase"/>
</dbReference>
<organism evidence="16 17">
    <name type="scientific">Candidatus Eisenbergiella merdipullorum</name>
    <dbReference type="NCBI Taxonomy" id="2838553"/>
    <lineage>
        <taxon>Bacteria</taxon>
        <taxon>Bacillati</taxon>
        <taxon>Bacillota</taxon>
        <taxon>Clostridia</taxon>
        <taxon>Lachnospirales</taxon>
        <taxon>Lachnospiraceae</taxon>
        <taxon>Eisenbergiella</taxon>
    </lineage>
</organism>
<evidence type="ECO:0000256" key="2">
    <source>
        <dbReference type="ARBA" id="ARBA00005201"/>
    </source>
</evidence>
<evidence type="ECO:0000256" key="11">
    <source>
        <dbReference type="ARBA" id="ARBA00023268"/>
    </source>
</evidence>
<dbReference type="NCBIfam" id="TIGR00083">
    <property type="entry name" value="ribF"/>
    <property type="match status" value="1"/>
</dbReference>
<dbReference type="PIRSF" id="PIRSF004491">
    <property type="entry name" value="FAD_Synth"/>
    <property type="match status" value="1"/>
</dbReference>
<dbReference type="EMBL" id="DWYY01000144">
    <property type="protein sequence ID" value="HJA94031.1"/>
    <property type="molecule type" value="Genomic_DNA"/>
</dbReference>
<dbReference type="Pfam" id="PF06574">
    <property type="entry name" value="FAD_syn"/>
    <property type="match status" value="1"/>
</dbReference>
<dbReference type="GO" id="GO:0006747">
    <property type="term" value="P:FAD biosynthetic process"/>
    <property type="evidence" value="ECO:0007669"/>
    <property type="project" value="UniProtKB-UniRule"/>
</dbReference>
<evidence type="ECO:0000256" key="3">
    <source>
        <dbReference type="ARBA" id="ARBA00022630"/>
    </source>
</evidence>
<evidence type="ECO:0000256" key="12">
    <source>
        <dbReference type="ARBA" id="ARBA00047880"/>
    </source>
</evidence>
<dbReference type="GO" id="GO:0008531">
    <property type="term" value="F:riboflavin kinase activity"/>
    <property type="evidence" value="ECO:0007669"/>
    <property type="project" value="UniProtKB-UniRule"/>
</dbReference>
<evidence type="ECO:0000256" key="7">
    <source>
        <dbReference type="ARBA" id="ARBA00022741"/>
    </source>
</evidence>
<sequence>MQIISETMEFECDRNTAAAIGKFDGVHLGHRKLLEKVLKTKEDGLAAAVFTFDPAPGVFFSGKPQAGLMTKEEKRRCFEEMGVDVLIEFPLNEKTAAMPPEEFVRDILCGKMHTRFLAAGTDVSFGGGGKGDWHLLRALSKKYGYQLKIIDKIMYNGREISSSYVRKTVQEGNMELAAKLLGAPYTVSGRVMHGKRLGRTLGMPTVNLLPGKDKLLPPNGVYLSRLEFGGVSFSGITNIGCRPTVSDSGQMSVETYLYDFDSDIYGEYVEVSLYSFCRPERKFSGVEELKENMTRDIEKGRRYWYGNPEKTD</sequence>
<keyword evidence="11" id="KW-0511">Multifunctional enzyme</keyword>
<keyword evidence="8 14" id="KW-0418">Kinase</keyword>
<dbReference type="CDD" id="cd02064">
    <property type="entry name" value="FAD_synthetase_N"/>
    <property type="match status" value="1"/>
</dbReference>
<dbReference type="PANTHER" id="PTHR22749:SF6">
    <property type="entry name" value="RIBOFLAVIN KINASE"/>
    <property type="match status" value="1"/>
</dbReference>
<evidence type="ECO:0000256" key="6">
    <source>
        <dbReference type="ARBA" id="ARBA00022695"/>
    </source>
</evidence>
<keyword evidence="9 14" id="KW-0274">FAD</keyword>
<dbReference type="InterPro" id="IPR023468">
    <property type="entry name" value="Riboflavin_kinase"/>
</dbReference>
<dbReference type="NCBIfam" id="NF004162">
    <property type="entry name" value="PRK05627.1-5"/>
    <property type="match status" value="1"/>
</dbReference>
<dbReference type="InterPro" id="IPR023465">
    <property type="entry name" value="Riboflavin_kinase_dom_sf"/>
</dbReference>
<reference evidence="16" key="2">
    <citation type="submission" date="2021-04" db="EMBL/GenBank/DDBJ databases">
        <authorList>
            <person name="Gilroy R."/>
        </authorList>
    </citation>
    <scope>NUCLEOTIDE SEQUENCE</scope>
    <source>
        <strain evidence="16">CHK179-7159</strain>
    </source>
</reference>
<dbReference type="AlphaFoldDB" id="A0A9D2I798"/>
<dbReference type="PANTHER" id="PTHR22749">
    <property type="entry name" value="RIBOFLAVIN KINASE/FMN ADENYLYLTRANSFERASE"/>
    <property type="match status" value="1"/>
</dbReference>
<dbReference type="Proteomes" id="UP000886858">
    <property type="component" value="Unassembled WGS sequence"/>
</dbReference>
<evidence type="ECO:0000259" key="15">
    <source>
        <dbReference type="SMART" id="SM00904"/>
    </source>
</evidence>
<evidence type="ECO:0000256" key="4">
    <source>
        <dbReference type="ARBA" id="ARBA00022643"/>
    </source>
</evidence>
<comment type="catalytic activity">
    <reaction evidence="13 14">
        <text>FMN + ATP + H(+) = FAD + diphosphate</text>
        <dbReference type="Rhea" id="RHEA:17237"/>
        <dbReference type="ChEBI" id="CHEBI:15378"/>
        <dbReference type="ChEBI" id="CHEBI:30616"/>
        <dbReference type="ChEBI" id="CHEBI:33019"/>
        <dbReference type="ChEBI" id="CHEBI:57692"/>
        <dbReference type="ChEBI" id="CHEBI:58210"/>
        <dbReference type="EC" id="2.7.7.2"/>
    </reaction>
</comment>
<keyword evidence="10 14" id="KW-0067">ATP-binding</keyword>
<comment type="caution">
    <text evidence="16">The sequence shown here is derived from an EMBL/GenBank/DDBJ whole genome shotgun (WGS) entry which is preliminary data.</text>
</comment>
<dbReference type="GO" id="GO:0005524">
    <property type="term" value="F:ATP binding"/>
    <property type="evidence" value="ECO:0007669"/>
    <property type="project" value="UniProtKB-UniRule"/>
</dbReference>
<keyword evidence="3 14" id="KW-0285">Flavoprotein</keyword>
<evidence type="ECO:0000256" key="8">
    <source>
        <dbReference type="ARBA" id="ARBA00022777"/>
    </source>
</evidence>
<dbReference type="SUPFAM" id="SSF82114">
    <property type="entry name" value="Riboflavin kinase-like"/>
    <property type="match status" value="1"/>
</dbReference>
<evidence type="ECO:0000256" key="9">
    <source>
        <dbReference type="ARBA" id="ARBA00022827"/>
    </source>
</evidence>
<dbReference type="GO" id="GO:0003919">
    <property type="term" value="F:FMN adenylyltransferase activity"/>
    <property type="evidence" value="ECO:0007669"/>
    <property type="project" value="UniProtKB-UniRule"/>
</dbReference>
<dbReference type="Pfam" id="PF01687">
    <property type="entry name" value="Flavokinase"/>
    <property type="match status" value="1"/>
</dbReference>
<comment type="catalytic activity">
    <reaction evidence="12 14">
        <text>riboflavin + ATP = FMN + ADP + H(+)</text>
        <dbReference type="Rhea" id="RHEA:14357"/>
        <dbReference type="ChEBI" id="CHEBI:15378"/>
        <dbReference type="ChEBI" id="CHEBI:30616"/>
        <dbReference type="ChEBI" id="CHEBI:57986"/>
        <dbReference type="ChEBI" id="CHEBI:58210"/>
        <dbReference type="ChEBI" id="CHEBI:456216"/>
        <dbReference type="EC" id="2.7.1.26"/>
    </reaction>
</comment>
<dbReference type="SMART" id="SM00904">
    <property type="entry name" value="Flavokinase"/>
    <property type="match status" value="1"/>
</dbReference>
<evidence type="ECO:0000256" key="10">
    <source>
        <dbReference type="ARBA" id="ARBA00022840"/>
    </source>
</evidence>
<evidence type="ECO:0000256" key="5">
    <source>
        <dbReference type="ARBA" id="ARBA00022679"/>
    </source>
</evidence>
<keyword evidence="5 14" id="KW-0808">Transferase</keyword>
<gene>
    <name evidence="16" type="ORF">H9717_13140</name>
</gene>
<keyword evidence="6 14" id="KW-0548">Nucleotidyltransferase</keyword>
<dbReference type="GO" id="GO:0009231">
    <property type="term" value="P:riboflavin biosynthetic process"/>
    <property type="evidence" value="ECO:0007669"/>
    <property type="project" value="InterPro"/>
</dbReference>
<dbReference type="InterPro" id="IPR014729">
    <property type="entry name" value="Rossmann-like_a/b/a_fold"/>
</dbReference>
<dbReference type="GO" id="GO:0009398">
    <property type="term" value="P:FMN biosynthetic process"/>
    <property type="evidence" value="ECO:0007669"/>
    <property type="project" value="UniProtKB-UniRule"/>
</dbReference>
<feature type="domain" description="Riboflavin kinase" evidence="15">
    <location>
        <begin position="180"/>
        <end position="305"/>
    </location>
</feature>
<evidence type="ECO:0000256" key="13">
    <source>
        <dbReference type="ARBA" id="ARBA00049494"/>
    </source>
</evidence>
<dbReference type="SUPFAM" id="SSF52374">
    <property type="entry name" value="Nucleotidylyl transferase"/>
    <property type="match status" value="1"/>
</dbReference>
<evidence type="ECO:0000313" key="17">
    <source>
        <dbReference type="Proteomes" id="UP000886858"/>
    </source>
</evidence>
<dbReference type="InterPro" id="IPR015865">
    <property type="entry name" value="Riboflavin_kinase_bac/euk"/>
</dbReference>
<keyword evidence="7 14" id="KW-0547">Nucleotide-binding</keyword>
<name>A0A9D2I798_9FIRM</name>
<evidence type="ECO:0000256" key="1">
    <source>
        <dbReference type="ARBA" id="ARBA00004726"/>
    </source>
</evidence>
<comment type="pathway">
    <text evidence="2 14">Cofactor biosynthesis; FMN biosynthesis; FMN from riboflavin (ATP route): step 1/1.</text>
</comment>
<dbReference type="FunFam" id="3.40.50.620:FF:000021">
    <property type="entry name" value="Riboflavin biosynthesis protein"/>
    <property type="match status" value="1"/>
</dbReference>
<accession>A0A9D2I798</accession>
<reference evidence="16" key="1">
    <citation type="journal article" date="2021" name="PeerJ">
        <title>Extensive microbial diversity within the chicken gut microbiome revealed by metagenomics and culture.</title>
        <authorList>
            <person name="Gilroy R."/>
            <person name="Ravi A."/>
            <person name="Getino M."/>
            <person name="Pursley I."/>
            <person name="Horton D.L."/>
            <person name="Alikhan N.F."/>
            <person name="Baker D."/>
            <person name="Gharbi K."/>
            <person name="Hall N."/>
            <person name="Watson M."/>
            <person name="Adriaenssens E.M."/>
            <person name="Foster-Nyarko E."/>
            <person name="Jarju S."/>
            <person name="Secka A."/>
            <person name="Antonio M."/>
            <person name="Oren A."/>
            <person name="Chaudhuri R.R."/>
            <person name="La Ragione R."/>
            <person name="Hildebrand F."/>
            <person name="Pallen M.J."/>
        </authorList>
    </citation>
    <scope>NUCLEOTIDE SEQUENCE</scope>
    <source>
        <strain evidence="16">CHK179-7159</strain>
    </source>
</reference>